<feature type="domain" description="DNA2/NAM7 helicase helicase" evidence="13">
    <location>
        <begin position="494"/>
        <end position="563"/>
    </location>
</feature>
<protein>
    <recommendedName>
        <fullName evidence="3">RNA helicase</fullName>
        <ecNumber evidence="3">3.6.4.13</ecNumber>
    </recommendedName>
</protein>
<dbReference type="PANTHER" id="PTHR45418:SF1">
    <property type="entry name" value="CANCER_TESTIS ANTIGEN 55"/>
    <property type="match status" value="1"/>
</dbReference>
<keyword evidence="9" id="KW-0694">RNA-binding</keyword>
<keyword evidence="5" id="KW-0547">Nucleotide-binding</keyword>
<keyword evidence="17" id="KW-1185">Reference proteome</keyword>
<evidence type="ECO:0000256" key="9">
    <source>
        <dbReference type="ARBA" id="ARBA00022884"/>
    </source>
</evidence>
<evidence type="ECO:0000313" key="17">
    <source>
        <dbReference type="Proteomes" id="UP000308652"/>
    </source>
</evidence>
<dbReference type="InterPro" id="IPR049080">
    <property type="entry name" value="MOV-10-like_beta-barrel"/>
</dbReference>
<dbReference type="GO" id="GO:0016787">
    <property type="term" value="F:hydrolase activity"/>
    <property type="evidence" value="ECO:0007669"/>
    <property type="project" value="UniProtKB-KW"/>
</dbReference>
<dbReference type="EC" id="3.6.4.13" evidence="3"/>
<keyword evidence="8" id="KW-0067">ATP-binding</keyword>
<dbReference type="Gene3D" id="3.40.50.300">
    <property type="entry name" value="P-loop containing nucleotide triphosphate hydrolases"/>
    <property type="match status" value="2"/>
</dbReference>
<dbReference type="InterPro" id="IPR047187">
    <property type="entry name" value="SF1_C_Upf1"/>
</dbReference>
<feature type="domain" description="DNA2/NAM7 helicase helicase" evidence="13">
    <location>
        <begin position="603"/>
        <end position="677"/>
    </location>
</feature>
<keyword evidence="10" id="KW-0943">RNA-mediated gene silencing</keyword>
<dbReference type="CDD" id="cd18038">
    <property type="entry name" value="DEXXQc_Helz-like"/>
    <property type="match status" value="1"/>
</dbReference>
<keyword evidence="6" id="KW-0378">Hydrolase</keyword>
<dbReference type="InterPro" id="IPR041677">
    <property type="entry name" value="DNA2/NAM7_AAA_11"/>
</dbReference>
<evidence type="ECO:0000256" key="8">
    <source>
        <dbReference type="ARBA" id="ARBA00022840"/>
    </source>
</evidence>
<evidence type="ECO:0000256" key="2">
    <source>
        <dbReference type="ARBA" id="ARBA00005601"/>
    </source>
</evidence>
<evidence type="ECO:0000256" key="11">
    <source>
        <dbReference type="ARBA" id="ARBA00047984"/>
    </source>
</evidence>
<dbReference type="Pfam" id="PF21634">
    <property type="entry name" value="MOV-10_beta-barrel"/>
    <property type="match status" value="1"/>
</dbReference>
<dbReference type="InterPro" id="IPR026122">
    <property type="entry name" value="MOV-10/SDE3_DEXXQ/H-box"/>
</dbReference>
<feature type="domain" description="DNA2/NAM7 helicase-like C-terminal" evidence="14">
    <location>
        <begin position="712"/>
        <end position="899"/>
    </location>
</feature>
<evidence type="ECO:0000256" key="5">
    <source>
        <dbReference type="ARBA" id="ARBA00022741"/>
    </source>
</evidence>
<evidence type="ECO:0000259" key="15">
    <source>
        <dbReference type="Pfam" id="PF21634"/>
    </source>
</evidence>
<dbReference type="Pfam" id="PF13087">
    <property type="entry name" value="AAA_12"/>
    <property type="match status" value="1"/>
</dbReference>
<comment type="catalytic activity">
    <reaction evidence="11">
        <text>ATP + H2O = ADP + phosphate + H(+)</text>
        <dbReference type="Rhea" id="RHEA:13065"/>
        <dbReference type="ChEBI" id="CHEBI:15377"/>
        <dbReference type="ChEBI" id="CHEBI:15378"/>
        <dbReference type="ChEBI" id="CHEBI:30616"/>
        <dbReference type="ChEBI" id="CHEBI:43474"/>
        <dbReference type="ChEBI" id="CHEBI:456216"/>
        <dbReference type="EC" id="3.6.4.13"/>
    </reaction>
</comment>
<evidence type="ECO:0000256" key="4">
    <source>
        <dbReference type="ARBA" id="ARBA00022490"/>
    </source>
</evidence>
<evidence type="ECO:0000256" key="6">
    <source>
        <dbReference type="ARBA" id="ARBA00022801"/>
    </source>
</evidence>
<evidence type="ECO:0000259" key="14">
    <source>
        <dbReference type="Pfam" id="PF13087"/>
    </source>
</evidence>
<proteinExistence type="inferred from homology"/>
<dbReference type="SUPFAM" id="SSF52540">
    <property type="entry name" value="P-loop containing nucleoside triphosphate hydrolases"/>
    <property type="match status" value="1"/>
</dbReference>
<dbReference type="GO" id="GO:0005524">
    <property type="term" value="F:ATP binding"/>
    <property type="evidence" value="ECO:0007669"/>
    <property type="project" value="UniProtKB-KW"/>
</dbReference>
<keyword evidence="4" id="KW-0963">Cytoplasm</keyword>
<dbReference type="OrthoDB" id="6513042at2759"/>
<name>A0A5C3LVZ3_9AGAR</name>
<dbReference type="GO" id="GO:0032574">
    <property type="term" value="F:5'-3' RNA helicase activity"/>
    <property type="evidence" value="ECO:0007669"/>
    <property type="project" value="InterPro"/>
</dbReference>
<accession>A0A5C3LVZ3</accession>
<evidence type="ECO:0000256" key="12">
    <source>
        <dbReference type="SAM" id="MobiDB-lite"/>
    </source>
</evidence>
<dbReference type="GO" id="GO:0003723">
    <property type="term" value="F:RNA binding"/>
    <property type="evidence" value="ECO:0007669"/>
    <property type="project" value="UniProtKB-KW"/>
</dbReference>
<dbReference type="PANTHER" id="PTHR45418">
    <property type="entry name" value="CANCER/TESTIS ANTIGEN 55"/>
    <property type="match status" value="1"/>
</dbReference>
<dbReference type="FunFam" id="3.40.50.300:FF:000608">
    <property type="entry name" value="Mov10 RISC complex RNA helicase"/>
    <property type="match status" value="1"/>
</dbReference>
<evidence type="ECO:0000256" key="1">
    <source>
        <dbReference type="ARBA" id="ARBA00004331"/>
    </source>
</evidence>
<evidence type="ECO:0000259" key="13">
    <source>
        <dbReference type="Pfam" id="PF13086"/>
    </source>
</evidence>
<dbReference type="GO" id="GO:0036464">
    <property type="term" value="C:cytoplasmic ribonucleoprotein granule"/>
    <property type="evidence" value="ECO:0007669"/>
    <property type="project" value="UniProtKB-SubCell"/>
</dbReference>
<reference evidence="16 17" key="1">
    <citation type="journal article" date="2019" name="Nat. Ecol. Evol.">
        <title>Megaphylogeny resolves global patterns of mushroom evolution.</title>
        <authorList>
            <person name="Varga T."/>
            <person name="Krizsan K."/>
            <person name="Foldi C."/>
            <person name="Dima B."/>
            <person name="Sanchez-Garcia M."/>
            <person name="Sanchez-Ramirez S."/>
            <person name="Szollosi G.J."/>
            <person name="Szarkandi J.G."/>
            <person name="Papp V."/>
            <person name="Albert L."/>
            <person name="Andreopoulos W."/>
            <person name="Angelini C."/>
            <person name="Antonin V."/>
            <person name="Barry K.W."/>
            <person name="Bougher N.L."/>
            <person name="Buchanan P."/>
            <person name="Buyck B."/>
            <person name="Bense V."/>
            <person name="Catcheside P."/>
            <person name="Chovatia M."/>
            <person name="Cooper J."/>
            <person name="Damon W."/>
            <person name="Desjardin D."/>
            <person name="Finy P."/>
            <person name="Geml J."/>
            <person name="Haridas S."/>
            <person name="Hughes K."/>
            <person name="Justo A."/>
            <person name="Karasinski D."/>
            <person name="Kautmanova I."/>
            <person name="Kiss B."/>
            <person name="Kocsube S."/>
            <person name="Kotiranta H."/>
            <person name="LaButti K.M."/>
            <person name="Lechner B.E."/>
            <person name="Liimatainen K."/>
            <person name="Lipzen A."/>
            <person name="Lukacs Z."/>
            <person name="Mihaltcheva S."/>
            <person name="Morgado L.N."/>
            <person name="Niskanen T."/>
            <person name="Noordeloos M.E."/>
            <person name="Ohm R.A."/>
            <person name="Ortiz-Santana B."/>
            <person name="Ovrebo C."/>
            <person name="Racz N."/>
            <person name="Riley R."/>
            <person name="Savchenko A."/>
            <person name="Shiryaev A."/>
            <person name="Soop K."/>
            <person name="Spirin V."/>
            <person name="Szebenyi C."/>
            <person name="Tomsovsky M."/>
            <person name="Tulloss R.E."/>
            <person name="Uehling J."/>
            <person name="Grigoriev I.V."/>
            <person name="Vagvolgyi C."/>
            <person name="Papp T."/>
            <person name="Martin F.M."/>
            <person name="Miettinen O."/>
            <person name="Hibbett D.S."/>
            <person name="Nagy L.G."/>
        </authorList>
    </citation>
    <scope>NUCLEOTIDE SEQUENCE [LARGE SCALE GENOMIC DNA]</scope>
    <source>
        <strain evidence="16 17">CBS 166.37</strain>
    </source>
</reference>
<dbReference type="InterPro" id="IPR027417">
    <property type="entry name" value="P-loop_NTPase"/>
</dbReference>
<evidence type="ECO:0000256" key="10">
    <source>
        <dbReference type="ARBA" id="ARBA00023158"/>
    </source>
</evidence>
<dbReference type="GO" id="GO:0031047">
    <property type="term" value="P:regulatory ncRNA-mediated gene silencing"/>
    <property type="evidence" value="ECO:0007669"/>
    <property type="project" value="UniProtKB-KW"/>
</dbReference>
<evidence type="ECO:0000313" key="16">
    <source>
        <dbReference type="EMBL" id="TFK37160.1"/>
    </source>
</evidence>
<organism evidence="16 17">
    <name type="scientific">Crucibulum laeve</name>
    <dbReference type="NCBI Taxonomy" id="68775"/>
    <lineage>
        <taxon>Eukaryota</taxon>
        <taxon>Fungi</taxon>
        <taxon>Dikarya</taxon>
        <taxon>Basidiomycota</taxon>
        <taxon>Agaricomycotina</taxon>
        <taxon>Agaricomycetes</taxon>
        <taxon>Agaricomycetidae</taxon>
        <taxon>Agaricales</taxon>
        <taxon>Agaricineae</taxon>
        <taxon>Nidulariaceae</taxon>
        <taxon>Crucibulum</taxon>
    </lineage>
</organism>
<dbReference type="InterPro" id="IPR041679">
    <property type="entry name" value="DNA2/NAM7-like_C"/>
</dbReference>
<dbReference type="Pfam" id="PF13086">
    <property type="entry name" value="AAA_11"/>
    <property type="match status" value="2"/>
</dbReference>
<gene>
    <name evidence="16" type="ORF">BDQ12DRAFT_685437</name>
</gene>
<feature type="region of interest" description="Disordered" evidence="12">
    <location>
        <begin position="927"/>
        <end position="949"/>
    </location>
</feature>
<evidence type="ECO:0000256" key="7">
    <source>
        <dbReference type="ARBA" id="ARBA00022806"/>
    </source>
</evidence>
<evidence type="ECO:0000256" key="3">
    <source>
        <dbReference type="ARBA" id="ARBA00012552"/>
    </source>
</evidence>
<sequence length="999" mass="112590">MPPTVNRTYCLPFVTDGCPRGQFCWLRHDIRKCSCGLVIIHKNFLPHIRGKRHQKLLQQKRREEHEAAQRSNGANVHAGLSNAQEIIEICQNCGKALTASEIGPHKAEHLRQQHLAEIRAELEEAERNKEGIKVACEDGVDFGVLEAEDEHMVEFEITVDNTNTSGSVALQSCRLRSSTRNDEYGKTFSARLKGKSKLIHNGQSRFISIVYHPADAGRYEDTLELVFVNPQPRRTFIITRRILATVGSREDHEQLRATVPYVGRKTIRTNVDGEIIPSLRPPTWTATIWAEWLPHYKAPDHLITAAFGPNVRNHKTAIKGIRRCMPATFDVNTHGKWFQTLLHVEEEQMRLDLDAYSLKDATLEATPPRYALKVEGLAENRPSVLVGDFILVSHVGSEDANEKRKWYEGRVHQVHQNHVTLRFSDSFSTYRGTKFDVKFVLNRLPLRRMHHALNNSFKPARVLFPGPEHVAGLRRVTAAQRSSFVPIYRPLREDEEQMETIAAIVNQDPGSVPFVVFGPPGTGKTVTIVEAMQQILLLNPEARILACAPNNSAADLIAQKLVNLGKSQLFRLNSLTRKISELPETLRDFALINGNEVFAIPTVEVLAKYRVVVSTCISGGVPAQLGIKRGHYTHIFIDEAGQGKEPEVLIPIKSIADANTNIILAGDNQQLGPVVHSPFASTLGLKTSYLARIMDRDIYSLDSRSPGGRGINIVKLVKNFRSHPDILEFSNSQFYGSELECCGDPAMTHSLENYEELPKKRFPIIFHSINGKDQRESSSPSFFNIDEATQVKKYCLSLVNDRKNGIRAGHIGVITPYHAQRCKILNLFQKEVKLKDIKVGSVEEFQGQERRIIVLSTVRSNTEFVTSDIRRSLGFVANGRRFNVAVTRAQALLIVIGNPTVLSLDPLWRAFLNYIYLRGGWKGKKIDWDPDDPVNPPSGSQAYDRQRKTQAEIEMEETIQRLRSLIMHKHEDSDFEIDVGDDSDSDALIVERPILREAE</sequence>
<comment type="subcellular location">
    <subcellularLocation>
        <location evidence="1">Cytoplasm</location>
        <location evidence="1">Cytoplasmic ribonucleoprotein granule</location>
    </subcellularLocation>
</comment>
<dbReference type="STRING" id="68775.A0A5C3LVZ3"/>
<comment type="similarity">
    <text evidence="2">Belongs to the DNA2/NAM7 helicase family. SDE3 subfamily.</text>
</comment>
<feature type="domain" description="Helicase MOV-10-like beta-barrel" evidence="15">
    <location>
        <begin position="357"/>
        <end position="439"/>
    </location>
</feature>
<dbReference type="EMBL" id="ML213609">
    <property type="protein sequence ID" value="TFK37160.1"/>
    <property type="molecule type" value="Genomic_DNA"/>
</dbReference>
<dbReference type="Proteomes" id="UP000308652">
    <property type="component" value="Unassembled WGS sequence"/>
</dbReference>
<dbReference type="AlphaFoldDB" id="A0A5C3LVZ3"/>
<dbReference type="CDD" id="cd18808">
    <property type="entry name" value="SF1_C_Upf1"/>
    <property type="match status" value="1"/>
</dbReference>
<keyword evidence="7 16" id="KW-0347">Helicase</keyword>